<evidence type="ECO:0000313" key="3">
    <source>
        <dbReference type="Proteomes" id="UP001566132"/>
    </source>
</evidence>
<comment type="caution">
    <text evidence="2">The sequence shown here is derived from an EMBL/GenBank/DDBJ whole genome shotgun (WGS) entry which is preliminary data.</text>
</comment>
<evidence type="ECO:0000313" key="2">
    <source>
        <dbReference type="EMBL" id="KAL1494548.1"/>
    </source>
</evidence>
<dbReference type="EMBL" id="JBDJPC010000007">
    <property type="protein sequence ID" value="KAL1494548.1"/>
    <property type="molecule type" value="Genomic_DNA"/>
</dbReference>
<reference evidence="2 3" key="1">
    <citation type="submission" date="2024-05" db="EMBL/GenBank/DDBJ databases">
        <title>Genetic variation in Jamaican populations of the coffee berry borer (Hypothenemus hampei).</title>
        <authorList>
            <person name="Errbii M."/>
            <person name="Myrie A."/>
        </authorList>
    </citation>
    <scope>NUCLEOTIDE SEQUENCE [LARGE SCALE GENOMIC DNA]</scope>
    <source>
        <strain evidence="2">JA-Hopewell-2020-01-JO</strain>
        <tissue evidence="2">Whole body</tissue>
    </source>
</reference>
<name>A0ABD1EIR4_HYPHA</name>
<keyword evidence="3" id="KW-1185">Reference proteome</keyword>
<dbReference type="AlphaFoldDB" id="A0ABD1EIR4"/>
<protein>
    <submittedName>
        <fullName evidence="2">Uncharacterized protein</fullName>
    </submittedName>
</protein>
<evidence type="ECO:0000256" key="1">
    <source>
        <dbReference type="SAM" id="Coils"/>
    </source>
</evidence>
<gene>
    <name evidence="2" type="ORF">ABEB36_010129</name>
</gene>
<organism evidence="2 3">
    <name type="scientific">Hypothenemus hampei</name>
    <name type="common">Coffee berry borer</name>
    <dbReference type="NCBI Taxonomy" id="57062"/>
    <lineage>
        <taxon>Eukaryota</taxon>
        <taxon>Metazoa</taxon>
        <taxon>Ecdysozoa</taxon>
        <taxon>Arthropoda</taxon>
        <taxon>Hexapoda</taxon>
        <taxon>Insecta</taxon>
        <taxon>Pterygota</taxon>
        <taxon>Neoptera</taxon>
        <taxon>Endopterygota</taxon>
        <taxon>Coleoptera</taxon>
        <taxon>Polyphaga</taxon>
        <taxon>Cucujiformia</taxon>
        <taxon>Curculionidae</taxon>
        <taxon>Scolytinae</taxon>
        <taxon>Hypothenemus</taxon>
    </lineage>
</organism>
<dbReference type="Proteomes" id="UP001566132">
    <property type="component" value="Unassembled WGS sequence"/>
</dbReference>
<proteinExistence type="predicted"/>
<feature type="coiled-coil region" evidence="1">
    <location>
        <begin position="84"/>
        <end position="115"/>
    </location>
</feature>
<sequence>MGLVNSKSPLERRNTVARRSQRRTLHNFKPKIDQLEKRVKKFKGIIEDVSYVNLQREITELKSDLTRRARDLQPQVRSLYENVYKRLCETEEALKRKLEENQQKHEGKIDQNHQEVMSDVTTTIDNETVAQIHQESPEELHTKPNVELKVVQLQLNNHDEQSTKSLKEVRIVSPTEKRKSILKVGVPVMPGAFMAAKHQQETTEKQISDLVESLRKIELGINDFVGQVNGKQYNRIKDELHQRLQLLNTLTPDDDYTLEKMKTCRAYIDSCLNFLNEKAIKTVVDEESYSDDDEYNEVFDNNNVPMNKVEDNFKLQKLLKNTAV</sequence>
<accession>A0ABD1EIR4</accession>
<keyword evidence="1" id="KW-0175">Coiled coil</keyword>